<dbReference type="RefSeq" id="WP_179767794.1">
    <property type="nucleotide sequence ID" value="NZ_JACCFO010000001.1"/>
</dbReference>
<evidence type="ECO:0000313" key="6">
    <source>
        <dbReference type="EMBL" id="NYI96425.1"/>
    </source>
</evidence>
<evidence type="ECO:0000256" key="4">
    <source>
        <dbReference type="SAM" id="SignalP"/>
    </source>
</evidence>
<sequence>MLKKSLAAGIVTAASAAVLLAGTPAFASDYVQTSGNGGVVAGNQAVVNADVPVNGCGNAVAVLGNAGASCWNSGVIVSNQ</sequence>
<feature type="signal peptide" evidence="4">
    <location>
        <begin position="1"/>
        <end position="27"/>
    </location>
</feature>
<dbReference type="EMBL" id="JACCFO010000001">
    <property type="protein sequence ID" value="NYI96425.1"/>
    <property type="molecule type" value="Genomic_DNA"/>
</dbReference>
<evidence type="ECO:0000256" key="1">
    <source>
        <dbReference type="ARBA" id="ARBA00022512"/>
    </source>
</evidence>
<evidence type="ECO:0000313" key="7">
    <source>
        <dbReference type="Proteomes" id="UP000575985"/>
    </source>
</evidence>
<keyword evidence="4" id="KW-0732">Signal</keyword>
<feature type="chain" id="PRO_5032372064" description="Chaplin domain-containing protein" evidence="4">
    <location>
        <begin position="28"/>
        <end position="80"/>
    </location>
</feature>
<dbReference type="PROSITE" id="PS51884">
    <property type="entry name" value="CHAPLIN"/>
    <property type="match status" value="1"/>
</dbReference>
<reference evidence="6 7" key="1">
    <citation type="submission" date="2020-07" db="EMBL/GenBank/DDBJ databases">
        <title>Sequencing the genomes of 1000 actinobacteria strains.</title>
        <authorList>
            <person name="Klenk H.-P."/>
        </authorList>
    </citation>
    <scope>NUCLEOTIDE SEQUENCE [LARGE SCALE GENOMIC DNA]</scope>
    <source>
        <strain evidence="6 7">DSM 45927</strain>
    </source>
</reference>
<keyword evidence="7" id="KW-1185">Reference proteome</keyword>
<keyword evidence="2" id="KW-0130">Cell adhesion</keyword>
<dbReference type="Proteomes" id="UP000575985">
    <property type="component" value="Unassembled WGS sequence"/>
</dbReference>
<proteinExistence type="predicted"/>
<evidence type="ECO:0000256" key="3">
    <source>
        <dbReference type="ARBA" id="ARBA00023087"/>
    </source>
</evidence>
<feature type="domain" description="Chaplin" evidence="5">
    <location>
        <begin position="36"/>
        <end position="76"/>
    </location>
</feature>
<keyword evidence="3" id="KW-0034">Amyloid</keyword>
<dbReference type="InterPro" id="IPR005528">
    <property type="entry name" value="ChpA-H"/>
</dbReference>
<evidence type="ECO:0000259" key="5">
    <source>
        <dbReference type="PROSITE" id="PS51884"/>
    </source>
</evidence>
<gene>
    <name evidence="6" type="ORF">HNR12_002702</name>
</gene>
<dbReference type="GO" id="GO:0007155">
    <property type="term" value="P:cell adhesion"/>
    <property type="evidence" value="ECO:0007669"/>
    <property type="project" value="UniProtKB-KW"/>
</dbReference>
<name>A0A853BNY4_9ACTN</name>
<keyword evidence="1" id="KW-0134">Cell wall</keyword>
<organism evidence="6 7">
    <name type="scientific">Streptomonospora nanhaiensis</name>
    <dbReference type="NCBI Taxonomy" id="1323731"/>
    <lineage>
        <taxon>Bacteria</taxon>
        <taxon>Bacillati</taxon>
        <taxon>Actinomycetota</taxon>
        <taxon>Actinomycetes</taxon>
        <taxon>Streptosporangiales</taxon>
        <taxon>Nocardiopsidaceae</taxon>
        <taxon>Streptomonospora</taxon>
    </lineage>
</organism>
<accession>A0A853BNY4</accession>
<keyword evidence="1" id="KW-0964">Secreted</keyword>
<protein>
    <recommendedName>
        <fullName evidence="5">Chaplin domain-containing protein</fullName>
    </recommendedName>
</protein>
<dbReference type="AlphaFoldDB" id="A0A853BNY4"/>
<dbReference type="Pfam" id="PF03777">
    <property type="entry name" value="ChpA-C"/>
    <property type="match status" value="1"/>
</dbReference>
<evidence type="ECO:0000256" key="2">
    <source>
        <dbReference type="ARBA" id="ARBA00022889"/>
    </source>
</evidence>
<comment type="caution">
    <text evidence="6">The sequence shown here is derived from an EMBL/GenBank/DDBJ whole genome shotgun (WGS) entry which is preliminary data.</text>
</comment>